<accession>X0TFH9</accession>
<gene>
    <name evidence="1" type="ORF">S01H1_30890</name>
</gene>
<proteinExistence type="predicted"/>
<dbReference type="AlphaFoldDB" id="X0TFH9"/>
<dbReference type="InterPro" id="IPR058240">
    <property type="entry name" value="rSAM_sf"/>
</dbReference>
<reference evidence="1" key="1">
    <citation type="journal article" date="2014" name="Front. Microbiol.">
        <title>High frequency of phylogenetically diverse reductive dehalogenase-homologous genes in deep subseafloor sedimentary metagenomes.</title>
        <authorList>
            <person name="Kawai M."/>
            <person name="Futagami T."/>
            <person name="Toyoda A."/>
            <person name="Takaki Y."/>
            <person name="Nishi S."/>
            <person name="Hori S."/>
            <person name="Arai W."/>
            <person name="Tsubouchi T."/>
            <person name="Morono Y."/>
            <person name="Uchiyama I."/>
            <person name="Ito T."/>
            <person name="Fujiyama A."/>
            <person name="Inagaki F."/>
            <person name="Takami H."/>
        </authorList>
    </citation>
    <scope>NUCLEOTIDE SEQUENCE</scope>
    <source>
        <strain evidence="1">Expedition CK06-06</strain>
    </source>
</reference>
<organism evidence="1">
    <name type="scientific">marine sediment metagenome</name>
    <dbReference type="NCBI Taxonomy" id="412755"/>
    <lineage>
        <taxon>unclassified sequences</taxon>
        <taxon>metagenomes</taxon>
        <taxon>ecological metagenomes</taxon>
    </lineage>
</organism>
<comment type="caution">
    <text evidence="1">The sequence shown here is derived from an EMBL/GenBank/DDBJ whole genome shotgun (WGS) entry which is preliminary data.</text>
</comment>
<name>X0TFH9_9ZZZZ</name>
<dbReference type="Gene3D" id="3.20.20.70">
    <property type="entry name" value="Aldolase class I"/>
    <property type="match status" value="1"/>
</dbReference>
<dbReference type="SUPFAM" id="SSF102114">
    <property type="entry name" value="Radical SAM enzymes"/>
    <property type="match status" value="1"/>
</dbReference>
<evidence type="ECO:0000313" key="1">
    <source>
        <dbReference type="EMBL" id="GAF86907.1"/>
    </source>
</evidence>
<sequence>MENYPGNPAHTVAKMIDQIRPRSVRLDATTHCQLKCPSCPTTSGRIAKDLGRGYLKFRDFKKLMEENSFIMHVELSNWGELFLNPELPDVMRYSF</sequence>
<feature type="non-terminal residue" evidence="1">
    <location>
        <position position="95"/>
    </location>
</feature>
<protein>
    <recommendedName>
        <fullName evidence="2">Radical SAM core domain-containing protein</fullName>
    </recommendedName>
</protein>
<dbReference type="InterPro" id="IPR013785">
    <property type="entry name" value="Aldolase_TIM"/>
</dbReference>
<dbReference type="EMBL" id="BARS01019037">
    <property type="protein sequence ID" value="GAF86907.1"/>
    <property type="molecule type" value="Genomic_DNA"/>
</dbReference>
<evidence type="ECO:0008006" key="2">
    <source>
        <dbReference type="Google" id="ProtNLM"/>
    </source>
</evidence>